<sequence length="187" mass="20036">MIAVRASAARLRHDLDRSFVALRDIEELARRTVQEIDQIIGNLRDGGPADETVEAPLGLASLDTLVAHHGAAGLEIRLDVTGPRRSLAGAADQAVYRILQESLRNAARHGTGSARVRLAFDDTALQLTVTNTVLADGTLRSGGGHGLIGMHERATLVGGNFETARVGDMFRVHARIPYGGHHPCHEC</sequence>
<dbReference type="InterPro" id="IPR050482">
    <property type="entry name" value="Sensor_HK_TwoCompSys"/>
</dbReference>
<keyword evidence="4 6" id="KW-0418">Kinase</keyword>
<keyword evidence="5" id="KW-0902">Two-component regulatory system</keyword>
<dbReference type="PANTHER" id="PTHR24421">
    <property type="entry name" value="NITRATE/NITRITE SENSOR PROTEIN NARX-RELATED"/>
    <property type="match status" value="1"/>
</dbReference>
<comment type="caution">
    <text evidence="6">The sequence shown here is derived from an EMBL/GenBank/DDBJ whole genome shotgun (WGS) entry which is preliminary data.</text>
</comment>
<keyword evidence="3" id="KW-0808">Transferase</keyword>
<name>A0ABW1NLY4_9ACTN</name>
<proteinExistence type="predicted"/>
<dbReference type="GO" id="GO:0016301">
    <property type="term" value="F:kinase activity"/>
    <property type="evidence" value="ECO:0007669"/>
    <property type="project" value="UniProtKB-KW"/>
</dbReference>
<keyword evidence="7" id="KW-1185">Reference proteome</keyword>
<evidence type="ECO:0000256" key="1">
    <source>
        <dbReference type="ARBA" id="ARBA00000085"/>
    </source>
</evidence>
<accession>A0ABW1NLY4</accession>
<reference evidence="7" key="1">
    <citation type="journal article" date="2019" name="Int. J. Syst. Evol. Microbiol.">
        <title>The Global Catalogue of Microorganisms (GCM) 10K type strain sequencing project: providing services to taxonomists for standard genome sequencing and annotation.</title>
        <authorList>
            <consortium name="The Broad Institute Genomics Platform"/>
            <consortium name="The Broad Institute Genome Sequencing Center for Infectious Disease"/>
            <person name="Wu L."/>
            <person name="Ma J."/>
        </authorList>
    </citation>
    <scope>NUCLEOTIDE SEQUENCE [LARGE SCALE GENOMIC DNA]</scope>
    <source>
        <strain evidence="7">JCM 30346</strain>
    </source>
</reference>
<gene>
    <name evidence="6" type="ORF">ACFP1K_23090</name>
</gene>
<comment type="catalytic activity">
    <reaction evidence="1">
        <text>ATP + protein L-histidine = ADP + protein N-phospho-L-histidine.</text>
        <dbReference type="EC" id="2.7.13.3"/>
    </reaction>
</comment>
<dbReference type="RefSeq" id="WP_380756716.1">
    <property type="nucleotide sequence ID" value="NZ_JBHSRF010000036.1"/>
</dbReference>
<dbReference type="EMBL" id="JBHSRF010000036">
    <property type="protein sequence ID" value="MFC6084066.1"/>
    <property type="molecule type" value="Genomic_DNA"/>
</dbReference>
<evidence type="ECO:0000256" key="4">
    <source>
        <dbReference type="ARBA" id="ARBA00022777"/>
    </source>
</evidence>
<evidence type="ECO:0000313" key="7">
    <source>
        <dbReference type="Proteomes" id="UP001596137"/>
    </source>
</evidence>
<protein>
    <recommendedName>
        <fullName evidence="2">histidine kinase</fullName>
        <ecNumber evidence="2">2.7.13.3</ecNumber>
    </recommendedName>
</protein>
<evidence type="ECO:0000256" key="5">
    <source>
        <dbReference type="ARBA" id="ARBA00023012"/>
    </source>
</evidence>
<dbReference type="PANTHER" id="PTHR24421:SF10">
    <property type="entry name" value="NITRATE_NITRITE SENSOR PROTEIN NARQ"/>
    <property type="match status" value="1"/>
</dbReference>
<dbReference type="Proteomes" id="UP001596137">
    <property type="component" value="Unassembled WGS sequence"/>
</dbReference>
<dbReference type="SUPFAM" id="SSF55874">
    <property type="entry name" value="ATPase domain of HSP90 chaperone/DNA topoisomerase II/histidine kinase"/>
    <property type="match status" value="1"/>
</dbReference>
<dbReference type="CDD" id="cd16917">
    <property type="entry name" value="HATPase_UhpB-NarQ-NarX-like"/>
    <property type="match status" value="1"/>
</dbReference>
<dbReference type="InterPro" id="IPR036890">
    <property type="entry name" value="HATPase_C_sf"/>
</dbReference>
<dbReference type="EC" id="2.7.13.3" evidence="2"/>
<evidence type="ECO:0000313" key="6">
    <source>
        <dbReference type="EMBL" id="MFC6084066.1"/>
    </source>
</evidence>
<organism evidence="6 7">
    <name type="scientific">Sphaerisporangium aureirubrum</name>
    <dbReference type="NCBI Taxonomy" id="1544736"/>
    <lineage>
        <taxon>Bacteria</taxon>
        <taxon>Bacillati</taxon>
        <taxon>Actinomycetota</taxon>
        <taxon>Actinomycetes</taxon>
        <taxon>Streptosporangiales</taxon>
        <taxon>Streptosporangiaceae</taxon>
        <taxon>Sphaerisporangium</taxon>
    </lineage>
</organism>
<evidence type="ECO:0000256" key="2">
    <source>
        <dbReference type="ARBA" id="ARBA00012438"/>
    </source>
</evidence>
<dbReference type="Gene3D" id="3.30.565.10">
    <property type="entry name" value="Histidine kinase-like ATPase, C-terminal domain"/>
    <property type="match status" value="1"/>
</dbReference>
<evidence type="ECO:0000256" key="3">
    <source>
        <dbReference type="ARBA" id="ARBA00022679"/>
    </source>
</evidence>